<evidence type="ECO:0000256" key="1">
    <source>
        <dbReference type="SAM" id="MobiDB-lite"/>
    </source>
</evidence>
<dbReference type="Proteomes" id="UP000610558">
    <property type="component" value="Unassembled WGS sequence"/>
</dbReference>
<gene>
    <name evidence="2" type="ORF">IB286_04045</name>
</gene>
<sequence length="139" mass="15454">MLSKLFGRKHDQDSDKNFSASRDNSATDKPLLNELEDLQQALHASPSINPESIPVLDDIIESGSGQKTSAADSSINEDTLDKGAVLDFTPETSNSLNERNEEQLDQLIQELMNELMPTLEAQLKQKLIELVPRYLNSKS</sequence>
<evidence type="ECO:0000313" key="2">
    <source>
        <dbReference type="EMBL" id="MBD2858169.1"/>
    </source>
</evidence>
<organism evidence="2 3">
    <name type="scientific">Spongiibacter pelagi</name>
    <dbReference type="NCBI Taxonomy" id="2760804"/>
    <lineage>
        <taxon>Bacteria</taxon>
        <taxon>Pseudomonadati</taxon>
        <taxon>Pseudomonadota</taxon>
        <taxon>Gammaproteobacteria</taxon>
        <taxon>Cellvibrionales</taxon>
        <taxon>Spongiibacteraceae</taxon>
        <taxon>Spongiibacter</taxon>
    </lineage>
</organism>
<evidence type="ECO:0008006" key="4">
    <source>
        <dbReference type="Google" id="ProtNLM"/>
    </source>
</evidence>
<feature type="region of interest" description="Disordered" evidence="1">
    <location>
        <begin position="1"/>
        <end position="31"/>
    </location>
</feature>
<feature type="compositionally biased region" description="Polar residues" evidence="1">
    <location>
        <begin position="63"/>
        <end position="77"/>
    </location>
</feature>
<evidence type="ECO:0000313" key="3">
    <source>
        <dbReference type="Proteomes" id="UP000610558"/>
    </source>
</evidence>
<reference evidence="2" key="1">
    <citation type="submission" date="2020-09" db="EMBL/GenBank/DDBJ databases">
        <authorList>
            <person name="Yoon J.-W."/>
        </authorList>
    </citation>
    <scope>NUCLEOTIDE SEQUENCE</scope>
    <source>
        <strain evidence="2">KMU-158</strain>
    </source>
</reference>
<comment type="caution">
    <text evidence="2">The sequence shown here is derived from an EMBL/GenBank/DDBJ whole genome shotgun (WGS) entry which is preliminary data.</text>
</comment>
<dbReference type="EMBL" id="JACXLD010000002">
    <property type="protein sequence ID" value="MBD2858169.1"/>
    <property type="molecule type" value="Genomic_DNA"/>
</dbReference>
<dbReference type="AlphaFoldDB" id="A0A927GW85"/>
<keyword evidence="3" id="KW-1185">Reference proteome</keyword>
<accession>A0A927GW85</accession>
<feature type="region of interest" description="Disordered" evidence="1">
    <location>
        <begin position="61"/>
        <end position="99"/>
    </location>
</feature>
<dbReference type="RefSeq" id="WP_190762772.1">
    <property type="nucleotide sequence ID" value="NZ_JACXLD010000002.1"/>
</dbReference>
<name>A0A927GW85_9GAMM</name>
<protein>
    <recommendedName>
        <fullName evidence="4">DNA polymerase III subunit chi</fullName>
    </recommendedName>
</protein>
<proteinExistence type="predicted"/>